<dbReference type="RefSeq" id="WP_062559999.1">
    <property type="nucleotide sequence ID" value="NZ_CP013341.1"/>
</dbReference>
<dbReference type="Proteomes" id="UP000182882">
    <property type="component" value="Unassembled WGS sequence"/>
</dbReference>
<name>A0A1H2E1V6_9PROT</name>
<dbReference type="InterPro" id="IPR035919">
    <property type="entry name" value="EAL_sf"/>
</dbReference>
<evidence type="ECO:0000313" key="2">
    <source>
        <dbReference type="Proteomes" id="UP000182882"/>
    </source>
</evidence>
<dbReference type="SUPFAM" id="SSF141868">
    <property type="entry name" value="EAL domain-like"/>
    <property type="match status" value="1"/>
</dbReference>
<accession>A0A1H2E1V6</accession>
<evidence type="ECO:0008006" key="3">
    <source>
        <dbReference type="Google" id="ProtNLM"/>
    </source>
</evidence>
<organism evidence="1 2">
    <name type="scientific">Nitrosomonas ureae</name>
    <dbReference type="NCBI Taxonomy" id="44577"/>
    <lineage>
        <taxon>Bacteria</taxon>
        <taxon>Pseudomonadati</taxon>
        <taxon>Pseudomonadota</taxon>
        <taxon>Betaproteobacteria</taxon>
        <taxon>Nitrosomonadales</taxon>
        <taxon>Nitrosomonadaceae</taxon>
        <taxon>Nitrosomonas</taxon>
    </lineage>
</organism>
<proteinExistence type="predicted"/>
<dbReference type="KEGG" id="nur:ATY38_14985"/>
<reference evidence="2" key="1">
    <citation type="submission" date="2016-10" db="EMBL/GenBank/DDBJ databases">
        <authorList>
            <person name="Varghese N."/>
            <person name="Submissions S."/>
        </authorList>
    </citation>
    <scope>NUCLEOTIDE SEQUENCE [LARGE SCALE GENOMIC DNA]</scope>
    <source>
        <strain evidence="2">Nm10</strain>
    </source>
</reference>
<dbReference type="AlphaFoldDB" id="A0A1H2E1V6"/>
<evidence type="ECO:0000313" key="1">
    <source>
        <dbReference type="EMBL" id="SDT89116.1"/>
    </source>
</evidence>
<dbReference type="Gene3D" id="3.20.20.450">
    <property type="entry name" value="EAL domain"/>
    <property type="match status" value="1"/>
</dbReference>
<keyword evidence="2" id="KW-1185">Reference proteome</keyword>
<sequence>MHLQPLVDYFNDRFATEHHSNIRPFTIKIDLVSGIFGPIQISSVFESVRQTHDNEKLVGHIAQISVTPYTHNQPSEQLIEIGNLLTEVITQPADFQSIINLDRLCRTVHMLNYLNYSENGGVLFLDVDPRHILGVQQGHGAYFEESIIKCGLATQNVVISMAINNFYALHHTQLLDGLNNYRQRSYQIALNIGSLYVADGIREIITKLSADFLRINAPDTATNQYSDMSWPETLKPLTELQNIQGGKTILQQVKNEKQADIAASAKFDLVQGDYYDKLITDHLRCL</sequence>
<protein>
    <recommendedName>
        <fullName evidence="3">EAL domain, c-di-GMP-specific phosphodiesterase class I (Or its enzymatically inactive variant)</fullName>
    </recommendedName>
</protein>
<dbReference type="EMBL" id="FNLN01000008">
    <property type="protein sequence ID" value="SDT89116.1"/>
    <property type="molecule type" value="Genomic_DNA"/>
</dbReference>
<gene>
    <name evidence="1" type="ORF">SAMN05216406_10855</name>
</gene>